<gene>
    <name evidence="2" type="ORF">M9Y10_041125</name>
</gene>
<evidence type="ECO:0000313" key="2">
    <source>
        <dbReference type="EMBL" id="KAK8885673.1"/>
    </source>
</evidence>
<feature type="transmembrane region" description="Helical" evidence="1">
    <location>
        <begin position="54"/>
        <end position="71"/>
    </location>
</feature>
<name>A0ABR2K491_9EUKA</name>
<feature type="transmembrane region" description="Helical" evidence="1">
    <location>
        <begin position="83"/>
        <end position="104"/>
    </location>
</feature>
<keyword evidence="3" id="KW-1185">Reference proteome</keyword>
<protein>
    <submittedName>
        <fullName evidence="2">Uncharacterized protein</fullName>
    </submittedName>
</protein>
<keyword evidence="1" id="KW-1133">Transmembrane helix</keyword>
<feature type="transmembrane region" description="Helical" evidence="1">
    <location>
        <begin position="12"/>
        <end position="33"/>
    </location>
</feature>
<evidence type="ECO:0000256" key="1">
    <source>
        <dbReference type="SAM" id="Phobius"/>
    </source>
</evidence>
<keyword evidence="1" id="KW-0472">Membrane</keyword>
<proteinExistence type="predicted"/>
<dbReference type="Proteomes" id="UP001470230">
    <property type="component" value="Unassembled WGS sequence"/>
</dbReference>
<sequence length="150" mass="17838">MNNLCSSMLFYFIAYVIVTWIGILHTIFNIKVLKMKSMKESPGMGEGYERTKPWHPLYNIIIFPICSYYHLRVFEKNLLEIAIQTSLIWGSVTIVIDLFGWVLIKHPWSLTFKEFYIDYQPWITIIYIIIYASPFIAYDVMIHYDSIYSL</sequence>
<evidence type="ECO:0000313" key="3">
    <source>
        <dbReference type="Proteomes" id="UP001470230"/>
    </source>
</evidence>
<reference evidence="2 3" key="1">
    <citation type="submission" date="2024-04" db="EMBL/GenBank/DDBJ databases">
        <title>Tritrichomonas musculus Genome.</title>
        <authorList>
            <person name="Alves-Ferreira E."/>
            <person name="Grigg M."/>
            <person name="Lorenzi H."/>
            <person name="Galac M."/>
        </authorList>
    </citation>
    <scope>NUCLEOTIDE SEQUENCE [LARGE SCALE GENOMIC DNA]</scope>
    <source>
        <strain evidence="2 3">EAF2021</strain>
    </source>
</reference>
<organism evidence="2 3">
    <name type="scientific">Tritrichomonas musculus</name>
    <dbReference type="NCBI Taxonomy" id="1915356"/>
    <lineage>
        <taxon>Eukaryota</taxon>
        <taxon>Metamonada</taxon>
        <taxon>Parabasalia</taxon>
        <taxon>Tritrichomonadida</taxon>
        <taxon>Tritrichomonadidae</taxon>
        <taxon>Tritrichomonas</taxon>
    </lineage>
</organism>
<comment type="caution">
    <text evidence="2">The sequence shown here is derived from an EMBL/GenBank/DDBJ whole genome shotgun (WGS) entry which is preliminary data.</text>
</comment>
<feature type="transmembrane region" description="Helical" evidence="1">
    <location>
        <begin position="125"/>
        <end position="144"/>
    </location>
</feature>
<accession>A0ABR2K491</accession>
<dbReference type="EMBL" id="JAPFFF010000007">
    <property type="protein sequence ID" value="KAK8885673.1"/>
    <property type="molecule type" value="Genomic_DNA"/>
</dbReference>
<keyword evidence="1" id="KW-0812">Transmembrane</keyword>